<geneLocation type="mitochondrion" evidence="2"/>
<dbReference type="AlphaFoldDB" id="A0A343W695"/>
<proteinExistence type="predicted"/>
<keyword evidence="1" id="KW-1133">Transmembrane helix</keyword>
<gene>
    <name evidence="2" type="primary">ND6</name>
</gene>
<feature type="transmembrane region" description="Helical" evidence="1">
    <location>
        <begin position="77"/>
        <end position="100"/>
    </location>
</feature>
<keyword evidence="1" id="KW-0812">Transmembrane</keyword>
<dbReference type="EMBL" id="KY753829">
    <property type="protein sequence ID" value="AVW86117.1"/>
    <property type="molecule type" value="Genomic_DNA"/>
</dbReference>
<organism evidence="2">
    <name type="scientific">Melaenis sp. YZ-2018</name>
    <dbReference type="NCBI Taxonomy" id="2153335"/>
    <lineage>
        <taxon>Eukaryota</taxon>
        <taxon>Metazoa</taxon>
        <taxon>Spiralia</taxon>
        <taxon>Lophotrochozoa</taxon>
        <taxon>Annelida</taxon>
        <taxon>Polychaeta</taxon>
        <taxon>Errantia</taxon>
        <taxon>Phyllodocida</taxon>
        <taxon>Polynoidae</taxon>
        <taxon>Melaenis</taxon>
    </lineage>
</organism>
<reference evidence="2" key="1">
    <citation type="journal article" date="2018" name="Mol. Phylogenet. Evol.">
        <title>Phylogeny, evolution and mitochondrial gene order rearrangement in scale worms (Aphroditiformia, Annelida).</title>
        <authorList>
            <person name="Zhang Y."/>
            <person name="Sun J."/>
            <person name="Rouse G.W."/>
            <person name="Wiklund H."/>
            <person name="Pleijel F."/>
            <person name="Watanabe H.K."/>
            <person name="Chen C."/>
            <person name="Qian P.-Y."/>
            <person name="Qiu J.-W."/>
        </authorList>
    </citation>
    <scope>NUCLEOTIDE SEQUENCE</scope>
</reference>
<accession>A0A343W695</accession>
<keyword evidence="1" id="KW-0472">Membrane</keyword>
<sequence>MLLLVSSSILMSLSLSLILSASPLAMGFWVLLIALSCSLFSASIFNSWFAMIIFLVYIGGMLVMFAYFTALTPNQPLGLSIMLFLSFMTFILLLFLMSGYTNIIPAILSSTPYSWSSSITIMFTSFNASLLLLLASVLFFILVAVVKITNISNGPLRPFN</sequence>
<keyword evidence="2" id="KW-0496">Mitochondrion</keyword>
<feature type="transmembrane region" description="Helical" evidence="1">
    <location>
        <begin position="121"/>
        <end position="146"/>
    </location>
</feature>
<evidence type="ECO:0000313" key="2">
    <source>
        <dbReference type="EMBL" id="AVW86117.1"/>
    </source>
</evidence>
<feature type="transmembrane region" description="Helical" evidence="1">
    <location>
        <begin position="52"/>
        <end position="71"/>
    </location>
</feature>
<name>A0A343W695_9ANNE</name>
<evidence type="ECO:0000256" key="1">
    <source>
        <dbReference type="SAM" id="Phobius"/>
    </source>
</evidence>
<protein>
    <submittedName>
        <fullName evidence="2">NADH dehydrogenase subunit 6</fullName>
    </submittedName>
</protein>